<protein>
    <submittedName>
        <fullName evidence="1">Uncharacterized protein</fullName>
    </submittedName>
</protein>
<evidence type="ECO:0000313" key="1">
    <source>
        <dbReference type="EMBL" id="MPC32098.1"/>
    </source>
</evidence>
<comment type="caution">
    <text evidence="1">The sequence shown here is derived from an EMBL/GenBank/DDBJ whole genome shotgun (WGS) entry which is preliminary data.</text>
</comment>
<reference evidence="1 2" key="1">
    <citation type="submission" date="2019-05" db="EMBL/GenBank/DDBJ databases">
        <title>Another draft genome of Portunus trituberculatus and its Hox gene families provides insights of decapod evolution.</title>
        <authorList>
            <person name="Jeong J.-H."/>
            <person name="Song I."/>
            <person name="Kim S."/>
            <person name="Choi T."/>
            <person name="Kim D."/>
            <person name="Ryu S."/>
            <person name="Kim W."/>
        </authorList>
    </citation>
    <scope>NUCLEOTIDE SEQUENCE [LARGE SCALE GENOMIC DNA]</scope>
    <source>
        <tissue evidence="1">Muscle</tissue>
    </source>
</reference>
<dbReference type="AlphaFoldDB" id="A0A5B7EF35"/>
<organism evidence="1 2">
    <name type="scientific">Portunus trituberculatus</name>
    <name type="common">Swimming crab</name>
    <name type="synonym">Neptunus trituberculatus</name>
    <dbReference type="NCBI Taxonomy" id="210409"/>
    <lineage>
        <taxon>Eukaryota</taxon>
        <taxon>Metazoa</taxon>
        <taxon>Ecdysozoa</taxon>
        <taxon>Arthropoda</taxon>
        <taxon>Crustacea</taxon>
        <taxon>Multicrustacea</taxon>
        <taxon>Malacostraca</taxon>
        <taxon>Eumalacostraca</taxon>
        <taxon>Eucarida</taxon>
        <taxon>Decapoda</taxon>
        <taxon>Pleocyemata</taxon>
        <taxon>Brachyura</taxon>
        <taxon>Eubrachyura</taxon>
        <taxon>Portunoidea</taxon>
        <taxon>Portunidae</taxon>
        <taxon>Portuninae</taxon>
        <taxon>Portunus</taxon>
    </lineage>
</organism>
<sequence length="331" mass="35735">MFFFLTLIRTPSRSSAPRGPRLTHHGIRVRGAPPAPATCPAQRSRLLTSSHIQSPARLCLRHFADELTCAEALTVINTGVRGEGSTVSGAVTLVFVEKGELLQHSINTRLSAQGGVAEPHTRLPEKSSTQSRVSDALCGGHWGTVRWHAGTLVWPCATGEDGGPPWRVVALKQRGQREQQPRCSPASDRSANTLPASEWCGCQQVWPQVSGSGRVARGDGRECARTLTPSLPTTSRHRGCQLPSIAARCGSCTFIRRRLLLLHTRKSSLLIPPPLSPASHHNARVALPPPLHVAPELIQRSWQTASHAPPAELDLRPRGICESAVACTALY</sequence>
<evidence type="ECO:0000313" key="2">
    <source>
        <dbReference type="Proteomes" id="UP000324222"/>
    </source>
</evidence>
<gene>
    <name evidence="1" type="ORF">E2C01_025402</name>
</gene>
<name>A0A5B7EF35_PORTR</name>
<dbReference type="Proteomes" id="UP000324222">
    <property type="component" value="Unassembled WGS sequence"/>
</dbReference>
<dbReference type="EMBL" id="VSRR010002562">
    <property type="protein sequence ID" value="MPC32098.1"/>
    <property type="molecule type" value="Genomic_DNA"/>
</dbReference>
<keyword evidence="2" id="KW-1185">Reference proteome</keyword>
<proteinExistence type="predicted"/>
<accession>A0A5B7EF35</accession>